<reference evidence="1 2" key="1">
    <citation type="submission" date="2011-10" db="EMBL/GenBank/DDBJ databases">
        <title>The Improved High-Quality Draft genome of Methanoplanus limicola DSM 2279.</title>
        <authorList>
            <consortium name="US DOE Joint Genome Institute (JGI-PGF)"/>
            <person name="Lucas S."/>
            <person name="Copeland A."/>
            <person name="Lapidus A."/>
            <person name="Glavina del Rio T."/>
            <person name="Dalin E."/>
            <person name="Tice H."/>
            <person name="Bruce D."/>
            <person name="Goodwin L."/>
            <person name="Pitluck S."/>
            <person name="Peters L."/>
            <person name="Mikhailova N."/>
            <person name="Lu M."/>
            <person name="Kyrpides N."/>
            <person name="Mavromatis K."/>
            <person name="Ivanova N."/>
            <person name="Markowitz V."/>
            <person name="Cheng J.-F."/>
            <person name="Hugenholtz P."/>
            <person name="Woyke T."/>
            <person name="Wu D."/>
            <person name="Wirth R."/>
            <person name="Brambilla E.-M."/>
            <person name="Klenk H.-P."/>
            <person name="Eisen J.A."/>
        </authorList>
    </citation>
    <scope>NUCLEOTIDE SEQUENCE [LARGE SCALE GENOMIC DNA]</scope>
    <source>
        <strain evidence="1 2">DSM 2279</strain>
    </source>
</reference>
<dbReference type="EMBL" id="CM001436">
    <property type="protein sequence ID" value="EHQ34687.1"/>
    <property type="molecule type" value="Genomic_DNA"/>
</dbReference>
<keyword evidence="2" id="KW-1185">Reference proteome</keyword>
<organism evidence="1 2">
    <name type="scientific">Methanoplanus limicola DSM 2279</name>
    <dbReference type="NCBI Taxonomy" id="937775"/>
    <lineage>
        <taxon>Archaea</taxon>
        <taxon>Methanobacteriati</taxon>
        <taxon>Methanobacteriota</taxon>
        <taxon>Stenosarchaea group</taxon>
        <taxon>Methanomicrobia</taxon>
        <taxon>Methanomicrobiales</taxon>
        <taxon>Methanomicrobiaceae</taxon>
        <taxon>Methanoplanus</taxon>
    </lineage>
</organism>
<dbReference type="STRING" id="937775.Metlim_0553"/>
<dbReference type="InParanoid" id="H1Z2U8"/>
<protein>
    <submittedName>
        <fullName evidence="1">Uncharacterized protein</fullName>
    </submittedName>
</protein>
<evidence type="ECO:0000313" key="2">
    <source>
        <dbReference type="Proteomes" id="UP000005741"/>
    </source>
</evidence>
<gene>
    <name evidence="1" type="ORF">Metlim_0553</name>
</gene>
<name>H1Z2U8_9EURY</name>
<accession>H1Z2U8</accession>
<sequence length="325" mass="36883">MIVGKYPVILISVSLLMTIICLPVSGDIITPTKTEVFFEKNGQPYNDSVEFTVRCYGYTFYPGSEEFTDYINGNYEKKEPGTYNMTEVFSYSATAGHYGDAIYEPFYLNYRVIDHCTLCGETSGKKFVIEYIGDSPIPDCKRAEYRVIRDYDSDVCHMETDSAYTCFEEEERLKCQKADLCDKYLVIYDDTRIYPDDTRTMEADGVTMVLTKEYLRCTDEAYSLDLNCTDLLKTVPCEDYCDPEGHPIDRECSLHYTIPTDENGNIVETDTKQESGIPETITENGAAKQNVRNETALNETSSLNPGKGADNNLFTVIMKFLGLIK</sequence>
<dbReference type="HOGENOM" id="CLU_854216_0_0_2"/>
<dbReference type="AlphaFoldDB" id="H1Z2U8"/>
<dbReference type="OrthoDB" id="112012at2157"/>
<evidence type="ECO:0000313" key="1">
    <source>
        <dbReference type="EMBL" id="EHQ34687.1"/>
    </source>
</evidence>
<proteinExistence type="predicted"/>
<dbReference type="Proteomes" id="UP000005741">
    <property type="component" value="Chromosome"/>
</dbReference>